<comment type="caution">
    <text evidence="15">The sequence shown here is derived from an EMBL/GenBank/DDBJ whole genome shotgun (WGS) entry which is preliminary data.</text>
</comment>
<accession>A0A1X4NGG8</accession>
<feature type="binding site" evidence="8">
    <location>
        <position position="164"/>
    </location>
    <ligand>
        <name>ATP</name>
        <dbReference type="ChEBI" id="CHEBI:30616"/>
    </ligand>
</feature>
<evidence type="ECO:0000256" key="8">
    <source>
        <dbReference type="HAMAP-Rule" id="MF_00377"/>
    </source>
</evidence>
<dbReference type="Pfam" id="PF00308">
    <property type="entry name" value="Bac_DnaA"/>
    <property type="match status" value="1"/>
</dbReference>
<dbReference type="SUPFAM" id="SSF48295">
    <property type="entry name" value="TrpR-like"/>
    <property type="match status" value="1"/>
</dbReference>
<dbReference type="InterPro" id="IPR027417">
    <property type="entry name" value="P-loop_NTPase"/>
</dbReference>
<comment type="domain">
    <text evidence="8">Domain I is involved in oligomerization and binding regulators, domain II is flexibile and of varying length in different bacteria, domain III forms the AAA+ region, while domain IV binds dsDNA.</text>
</comment>
<feature type="region of interest" description="Disordered" evidence="12">
    <location>
        <begin position="82"/>
        <end position="119"/>
    </location>
</feature>
<feature type="region of interest" description="Domain IV, binds dsDNA" evidence="8">
    <location>
        <begin position="342"/>
        <end position="461"/>
    </location>
</feature>
<comment type="caution">
    <text evidence="8">Lacks conserved residue(s) required for the propagation of feature annotation.</text>
</comment>
<feature type="binding site" evidence="8">
    <location>
        <position position="167"/>
    </location>
    <ligand>
        <name>ATP</name>
        <dbReference type="ChEBI" id="CHEBI:30616"/>
    </ligand>
</feature>
<dbReference type="EMBL" id="JFKC01000024">
    <property type="protein sequence ID" value="OSQ46156.1"/>
    <property type="molecule type" value="Genomic_DNA"/>
</dbReference>
<dbReference type="AlphaFoldDB" id="A0A1X4NGG8"/>
<evidence type="ECO:0000256" key="11">
    <source>
        <dbReference type="RuleBase" id="RU004227"/>
    </source>
</evidence>
<dbReference type="PRINTS" id="PR00051">
    <property type="entry name" value="DNAA"/>
</dbReference>
<dbReference type="InterPro" id="IPR003593">
    <property type="entry name" value="AAA+_ATPase"/>
</dbReference>
<dbReference type="InterPro" id="IPR013317">
    <property type="entry name" value="DnaA_dom"/>
</dbReference>
<dbReference type="GO" id="GO:0005524">
    <property type="term" value="F:ATP binding"/>
    <property type="evidence" value="ECO:0007669"/>
    <property type="project" value="UniProtKB-UniRule"/>
</dbReference>
<keyword evidence="4 8" id="KW-0547">Nucleotide-binding</keyword>
<feature type="region of interest" description="Domain I, interacts with DnaA modulators" evidence="8">
    <location>
        <begin position="1"/>
        <end position="90"/>
    </location>
</feature>
<dbReference type="SMART" id="SM00382">
    <property type="entry name" value="AAA"/>
    <property type="match status" value="1"/>
</dbReference>
<feature type="compositionally biased region" description="Polar residues" evidence="12">
    <location>
        <begin position="109"/>
        <end position="118"/>
    </location>
</feature>
<dbReference type="Pfam" id="PF11638">
    <property type="entry name" value="DnaA_N"/>
    <property type="match status" value="1"/>
</dbReference>
<dbReference type="InterPro" id="IPR001957">
    <property type="entry name" value="Chromosome_initiator_DnaA"/>
</dbReference>
<name>A0A1X4NGG8_9RHOB</name>
<dbReference type="InterPro" id="IPR024633">
    <property type="entry name" value="DnaA_N_dom"/>
</dbReference>
<dbReference type="InterPro" id="IPR020591">
    <property type="entry name" value="Chromosome_initiator_DnaA-like"/>
</dbReference>
<keyword evidence="3 8" id="KW-0235">DNA replication</keyword>
<dbReference type="CDD" id="cd06571">
    <property type="entry name" value="Bac_DnaA_C"/>
    <property type="match status" value="1"/>
</dbReference>
<protein>
    <recommendedName>
        <fullName evidence="8 9">Chromosomal replication initiator protein DnaA</fullName>
    </recommendedName>
</protein>
<dbReference type="PROSITE" id="PS01008">
    <property type="entry name" value="DNAA"/>
    <property type="match status" value="1"/>
</dbReference>
<dbReference type="SMART" id="SM00760">
    <property type="entry name" value="Bac_DnaA_C"/>
    <property type="match status" value="1"/>
</dbReference>
<reference evidence="15 16" key="1">
    <citation type="submission" date="2014-03" db="EMBL/GenBank/DDBJ databases">
        <title>The draft genome sequence of Marivita geojedonensis KCTC 23882.</title>
        <authorList>
            <person name="Lai Q."/>
            <person name="Shao Z."/>
        </authorList>
    </citation>
    <scope>NUCLEOTIDE SEQUENCE [LARGE SCALE GENOMIC DNA]</scope>
    <source>
        <strain evidence="15 16">DPG-138</strain>
    </source>
</reference>
<dbReference type="STRING" id="1123756.MGEO_17410"/>
<dbReference type="GO" id="GO:0006270">
    <property type="term" value="P:DNA replication initiation"/>
    <property type="evidence" value="ECO:0007669"/>
    <property type="project" value="UniProtKB-UniRule"/>
</dbReference>
<evidence type="ECO:0000256" key="7">
    <source>
        <dbReference type="ARBA" id="ARBA00023125"/>
    </source>
</evidence>
<comment type="function">
    <text evidence="8 10">Plays an essential role in the initiation and regulation of chromosomal replication. ATP-DnaA binds to the origin of replication (oriC) to initiate formation of the DNA replication initiation complex once per cell cycle. Binds the DnaA box (a 9 base pair repeat at the origin) and separates the double-stranded (ds)DNA. Forms a right-handed helical filament on oriC DNA; dsDNA binds to the exterior of the filament while single-stranded (ss)DNA is stabiized in the filament's interior. The ATP-DnaA-oriC complex binds and stabilizes one strand of the AT-rich DNA unwinding element (DUE), permitting loading of DNA polymerase. After initiation quickly degrades to an ADP-DnaA complex that is not apt for DNA replication. Binds acidic phospholipids.</text>
</comment>
<dbReference type="GO" id="GO:0005886">
    <property type="term" value="C:plasma membrane"/>
    <property type="evidence" value="ECO:0007669"/>
    <property type="project" value="TreeGrafter"/>
</dbReference>
<dbReference type="Proteomes" id="UP000193926">
    <property type="component" value="Unassembled WGS sequence"/>
</dbReference>
<comment type="subunit">
    <text evidence="8">Oligomerizes as a right-handed, spiral filament on DNA at oriC.</text>
</comment>
<dbReference type="Gene3D" id="1.10.8.60">
    <property type="match status" value="1"/>
</dbReference>
<proteinExistence type="inferred from homology"/>
<evidence type="ECO:0000259" key="13">
    <source>
        <dbReference type="SMART" id="SM00382"/>
    </source>
</evidence>
<comment type="subcellular location">
    <subcellularLocation>
        <location evidence="8">Cytoplasm</location>
    </subcellularLocation>
</comment>
<dbReference type="InterPro" id="IPR010921">
    <property type="entry name" value="Trp_repressor/repl_initiator"/>
</dbReference>
<feature type="compositionally biased region" description="Low complexity" evidence="12">
    <location>
        <begin position="82"/>
        <end position="92"/>
    </location>
</feature>
<evidence type="ECO:0000256" key="10">
    <source>
        <dbReference type="RuleBase" id="RU000577"/>
    </source>
</evidence>
<dbReference type="GO" id="GO:0006275">
    <property type="term" value="P:regulation of DNA replication"/>
    <property type="evidence" value="ECO:0007669"/>
    <property type="project" value="UniProtKB-UniRule"/>
</dbReference>
<dbReference type="Gene3D" id="3.40.50.300">
    <property type="entry name" value="P-loop containing nucleotide triphosphate hydrolases"/>
    <property type="match status" value="1"/>
</dbReference>
<keyword evidence="5 8" id="KW-0067">ATP-binding</keyword>
<dbReference type="PANTHER" id="PTHR30050">
    <property type="entry name" value="CHROMOSOMAL REPLICATION INITIATOR PROTEIN DNAA"/>
    <property type="match status" value="1"/>
</dbReference>
<evidence type="ECO:0000259" key="14">
    <source>
        <dbReference type="SMART" id="SM00760"/>
    </source>
</evidence>
<evidence type="ECO:0000256" key="4">
    <source>
        <dbReference type="ARBA" id="ARBA00022741"/>
    </source>
</evidence>
<dbReference type="Gene3D" id="1.10.1750.10">
    <property type="match status" value="1"/>
</dbReference>
<dbReference type="Gene3D" id="3.30.300.180">
    <property type="match status" value="1"/>
</dbReference>
<dbReference type="CDD" id="cd00009">
    <property type="entry name" value="AAA"/>
    <property type="match status" value="1"/>
</dbReference>
<evidence type="ECO:0000313" key="15">
    <source>
        <dbReference type="EMBL" id="OSQ46156.1"/>
    </source>
</evidence>
<sequence>MTQDQWGTIREELNQTMGANSFQSWIEPLTYLGSENGIARFQVPTNFMGNYVSQNYGDMLLSKITRLNPSIRRIVFDAATSSASNENRASANTKTEAESLSAPAVQTKAAPQSDSLSGSPLDKRFTFDTFVVGKPNELAHAAARRVAEGGPVTFNPLFLYGGVGLGKTHLMHAIAWELRNNHPHLNVLNLSAEQFMYRFVQALRDRKMMDFKELFRSVDVLMVDDVQFIAGKDSTQEEFFHTFNALVDQHKQIIISADRAPEEIKDMENRIRSRLQSGLVVDLHPTDYELRLGILQSKSEMYARMYPGLEVEHGILEFLAARIVSNVRILEGALTRLFAFASLVGKPISMDLTQECLTDILRVSERKVSIEEIQRKVADHYLIRHSDLVGPKRVRTFARPRQIAMYLCKQLTTRSLPEIGRHFGGRDHTTVMHGVRRIEELKKQDAQIAEDVELLRRSLEA</sequence>
<feature type="binding site" evidence="8">
    <location>
        <position position="166"/>
    </location>
    <ligand>
        <name>ATP</name>
        <dbReference type="ChEBI" id="CHEBI:30616"/>
    </ligand>
</feature>
<dbReference type="FunFam" id="3.40.50.300:FF:000668">
    <property type="entry name" value="Chromosomal replication initiator protein DnaA"/>
    <property type="match status" value="1"/>
</dbReference>
<dbReference type="InterPro" id="IPR013159">
    <property type="entry name" value="DnaA_C"/>
</dbReference>
<gene>
    <name evidence="8" type="primary">dnaA</name>
    <name evidence="15" type="ORF">MGEO_17410</name>
</gene>
<dbReference type="GO" id="GO:0003688">
    <property type="term" value="F:DNA replication origin binding"/>
    <property type="evidence" value="ECO:0007669"/>
    <property type="project" value="UniProtKB-UniRule"/>
</dbReference>
<feature type="domain" description="AAA+ ATPase" evidence="13">
    <location>
        <begin position="153"/>
        <end position="283"/>
    </location>
</feature>
<dbReference type="SUPFAM" id="SSF52540">
    <property type="entry name" value="P-loop containing nucleoside triphosphate hydrolases"/>
    <property type="match status" value="1"/>
</dbReference>
<dbReference type="InterPro" id="IPR038454">
    <property type="entry name" value="DnaA_N_sf"/>
</dbReference>
<feature type="domain" description="Chromosomal replication initiator DnaA C-terminal" evidence="14">
    <location>
        <begin position="369"/>
        <end position="438"/>
    </location>
</feature>
<evidence type="ECO:0000256" key="1">
    <source>
        <dbReference type="ARBA" id="ARBA00006583"/>
    </source>
</evidence>
<dbReference type="RefSeq" id="WP_233139983.1">
    <property type="nucleotide sequence ID" value="NZ_JFKC01000024.1"/>
</dbReference>
<dbReference type="Pfam" id="PF08299">
    <property type="entry name" value="Bac_DnaA_C"/>
    <property type="match status" value="1"/>
</dbReference>
<keyword evidence="2 8" id="KW-0963">Cytoplasm</keyword>
<dbReference type="InterPro" id="IPR018312">
    <property type="entry name" value="Chromosome_initiator_DnaA_CS"/>
</dbReference>
<evidence type="ECO:0000256" key="5">
    <source>
        <dbReference type="ARBA" id="ARBA00022840"/>
    </source>
</evidence>
<evidence type="ECO:0000256" key="2">
    <source>
        <dbReference type="ARBA" id="ARBA00022490"/>
    </source>
</evidence>
<keyword evidence="7 8" id="KW-0238">DNA-binding</keyword>
<evidence type="ECO:0000256" key="12">
    <source>
        <dbReference type="SAM" id="MobiDB-lite"/>
    </source>
</evidence>
<organism evidence="15 16">
    <name type="scientific">Marivita geojedonensis</name>
    <dbReference type="NCBI Taxonomy" id="1123756"/>
    <lineage>
        <taxon>Bacteria</taxon>
        <taxon>Pseudomonadati</taxon>
        <taxon>Pseudomonadota</taxon>
        <taxon>Alphaproteobacteria</taxon>
        <taxon>Rhodobacterales</taxon>
        <taxon>Roseobacteraceae</taxon>
        <taxon>Marivita</taxon>
    </lineage>
</organism>
<dbReference type="HAMAP" id="MF_00377">
    <property type="entry name" value="DnaA_bact"/>
    <property type="match status" value="1"/>
</dbReference>
<dbReference type="GO" id="GO:0005737">
    <property type="term" value="C:cytoplasm"/>
    <property type="evidence" value="ECO:0007669"/>
    <property type="project" value="UniProtKB-SubCell"/>
</dbReference>
<dbReference type="GO" id="GO:0008289">
    <property type="term" value="F:lipid binding"/>
    <property type="evidence" value="ECO:0007669"/>
    <property type="project" value="UniProtKB-KW"/>
</dbReference>
<evidence type="ECO:0000256" key="6">
    <source>
        <dbReference type="ARBA" id="ARBA00023121"/>
    </source>
</evidence>
<keyword evidence="16" id="KW-1185">Reference proteome</keyword>
<dbReference type="NCBIfam" id="TIGR00362">
    <property type="entry name" value="DnaA"/>
    <property type="match status" value="1"/>
</dbReference>
<evidence type="ECO:0000256" key="3">
    <source>
        <dbReference type="ARBA" id="ARBA00022705"/>
    </source>
</evidence>
<evidence type="ECO:0000256" key="9">
    <source>
        <dbReference type="NCBIfam" id="TIGR00362"/>
    </source>
</evidence>
<feature type="binding site" evidence="8">
    <location>
        <position position="168"/>
    </location>
    <ligand>
        <name>ATP</name>
        <dbReference type="ChEBI" id="CHEBI:30616"/>
    </ligand>
</feature>
<dbReference type="PANTHER" id="PTHR30050:SF2">
    <property type="entry name" value="CHROMOSOMAL REPLICATION INITIATOR PROTEIN DNAA"/>
    <property type="match status" value="1"/>
</dbReference>
<keyword evidence="6 8" id="KW-0446">Lipid-binding</keyword>
<comment type="similarity">
    <text evidence="1 8 11">Belongs to the DnaA family.</text>
</comment>
<evidence type="ECO:0000313" key="16">
    <source>
        <dbReference type="Proteomes" id="UP000193926"/>
    </source>
</evidence>